<keyword evidence="1" id="KW-0732">Signal</keyword>
<dbReference type="Gene3D" id="3.30.565.40">
    <property type="entry name" value="Fervidobacterium nodosum Rt17-B1 like"/>
    <property type="match status" value="1"/>
</dbReference>
<accession>A0ABS7DP85</accession>
<dbReference type="RefSeq" id="WP_219965520.1">
    <property type="nucleotide sequence ID" value="NZ_JAGFNZ010000003.1"/>
</dbReference>
<evidence type="ECO:0000259" key="3">
    <source>
        <dbReference type="Pfam" id="PF13739"/>
    </source>
</evidence>
<dbReference type="Gene3D" id="3.90.640.20">
    <property type="entry name" value="Heat-shock cognate protein, ATPase"/>
    <property type="match status" value="1"/>
</dbReference>
<dbReference type="EMBL" id="JAGFNZ010000003">
    <property type="protein sequence ID" value="MBW7573124.1"/>
    <property type="molecule type" value="Genomic_DNA"/>
</dbReference>
<reference evidence="4 5" key="1">
    <citation type="submission" date="2021-03" db="EMBL/GenBank/DDBJ databases">
        <title>Caproiciproducens sp. nov. isolated from feces of cow.</title>
        <authorList>
            <person name="Choi J.-Y."/>
        </authorList>
    </citation>
    <scope>NUCLEOTIDE SEQUENCE [LARGE SCALE GENOMIC DNA]</scope>
    <source>
        <strain evidence="4 5">AGMB10547</strain>
    </source>
</reference>
<dbReference type="Proteomes" id="UP000719942">
    <property type="component" value="Unassembled WGS sequence"/>
</dbReference>
<feature type="signal peptide" evidence="1">
    <location>
        <begin position="1"/>
        <end position="22"/>
    </location>
</feature>
<organism evidence="4 5">
    <name type="scientific">Caproiciproducens faecalis</name>
    <dbReference type="NCBI Taxonomy" id="2820301"/>
    <lineage>
        <taxon>Bacteria</taxon>
        <taxon>Bacillati</taxon>
        <taxon>Bacillota</taxon>
        <taxon>Clostridia</taxon>
        <taxon>Eubacteriales</taxon>
        <taxon>Acutalibacteraceae</taxon>
        <taxon>Caproiciproducens</taxon>
    </lineage>
</organism>
<feature type="chain" id="PRO_5046032919" evidence="1">
    <location>
        <begin position="23"/>
        <end position="492"/>
    </location>
</feature>
<dbReference type="InterPro" id="IPR025303">
    <property type="entry name" value="PdaC"/>
</dbReference>
<evidence type="ECO:0000256" key="1">
    <source>
        <dbReference type="SAM" id="SignalP"/>
    </source>
</evidence>
<evidence type="ECO:0000313" key="5">
    <source>
        <dbReference type="Proteomes" id="UP000719942"/>
    </source>
</evidence>
<feature type="domain" description="DUF3298" evidence="2">
    <location>
        <begin position="156"/>
        <end position="229"/>
    </location>
</feature>
<evidence type="ECO:0000259" key="2">
    <source>
        <dbReference type="Pfam" id="PF11738"/>
    </source>
</evidence>
<comment type="caution">
    <text evidence="4">The sequence shown here is derived from an EMBL/GenBank/DDBJ whole genome shotgun (WGS) entry which is preliminary data.</text>
</comment>
<evidence type="ECO:0000313" key="4">
    <source>
        <dbReference type="EMBL" id="MBW7573124.1"/>
    </source>
</evidence>
<protein>
    <submittedName>
        <fullName evidence="4">DUF3298 domain-containing protein</fullName>
    </submittedName>
</protein>
<sequence>MMYRAKRAVLLLMAFCCILSQAGCAGVAEARTASSQVTGFSQGSKVVNTTEDKVQIQTAVPVFLGFSAAQELNQKIKEVSDDGIIEIKKAEKELGNSAAEGHLFFQSYYDLFWDNDILSVWVRNENYAGGAHGYRWLKSFNVNIQTGEFYDTPGKLFKDPEAGTKQITDKILEEIKKKPDLYFQEAAQTVKDKKGAYSFYLDGQDLVVYFDLYELVPYAAGMPEFRFPLTDLDLKFRMGNNPDRSSVRNNGMDLEFKNPVVSNDSGVFLPLEETAGALCHNVKKTDAGYTVDNHPVKPTMLNGAAYMPLQYFNDLGKDYAIPGFVAYDRDTLSIFTQTAQSEEEKKSTDLNSVGSEIYLNSAAGDSSSEISWKKRMCYLKSFDKESSTLTFDPIEWISSDDKDRISELKLGGDFPDGYYIYNPTVETEKIKLSENAKISLINWNGNNVAESSTLTNTEGLVARLKEDGALNFPYEYTVSNGQMIELREQYVP</sequence>
<gene>
    <name evidence="4" type="ORF">J5W02_09890</name>
</gene>
<proteinExistence type="predicted"/>
<feature type="domain" description="Deacetylase PdaC" evidence="3">
    <location>
        <begin position="49"/>
        <end position="133"/>
    </location>
</feature>
<name>A0ABS7DP85_9FIRM</name>
<dbReference type="InterPro" id="IPR037126">
    <property type="entry name" value="PdaC/RsiV-like_sf"/>
</dbReference>
<dbReference type="Pfam" id="PF13739">
    <property type="entry name" value="PdaC"/>
    <property type="match status" value="1"/>
</dbReference>
<dbReference type="Pfam" id="PF11738">
    <property type="entry name" value="DUF3298"/>
    <property type="match status" value="1"/>
</dbReference>
<dbReference type="InterPro" id="IPR021729">
    <property type="entry name" value="DUF3298"/>
</dbReference>
<keyword evidence="5" id="KW-1185">Reference proteome</keyword>